<feature type="chain" id="PRO_5032499563" evidence="1">
    <location>
        <begin position="20"/>
        <end position="512"/>
    </location>
</feature>
<evidence type="ECO:0000256" key="1">
    <source>
        <dbReference type="SAM" id="SignalP"/>
    </source>
</evidence>
<dbReference type="AlphaFoldDB" id="A0A839AMR8"/>
<dbReference type="Pfam" id="PF20559">
    <property type="entry name" value="DUF6770"/>
    <property type="match status" value="1"/>
</dbReference>
<keyword evidence="1" id="KW-0732">Signal</keyword>
<gene>
    <name evidence="2" type="ORF">H3Z83_04010</name>
</gene>
<dbReference type="Proteomes" id="UP000563906">
    <property type="component" value="Unassembled WGS sequence"/>
</dbReference>
<organism evidence="2 3">
    <name type="scientific">Tenacibaculum pelagium</name>
    <dbReference type="NCBI Taxonomy" id="2759527"/>
    <lineage>
        <taxon>Bacteria</taxon>
        <taxon>Pseudomonadati</taxon>
        <taxon>Bacteroidota</taxon>
        <taxon>Flavobacteriia</taxon>
        <taxon>Flavobacteriales</taxon>
        <taxon>Flavobacteriaceae</taxon>
        <taxon>Tenacibaculum</taxon>
    </lineage>
</organism>
<feature type="signal peptide" evidence="1">
    <location>
        <begin position="1"/>
        <end position="19"/>
    </location>
</feature>
<dbReference type="InterPro" id="IPR046661">
    <property type="entry name" value="DUF6770"/>
</dbReference>
<dbReference type="EMBL" id="JACGLS010000001">
    <property type="protein sequence ID" value="MBA6155688.1"/>
    <property type="molecule type" value="Genomic_DNA"/>
</dbReference>
<proteinExistence type="predicted"/>
<name>A0A839AMR8_9FLAO</name>
<accession>A0A839AMR8</accession>
<protein>
    <submittedName>
        <fullName evidence="2">Uncharacterized protein</fullName>
    </submittedName>
</protein>
<comment type="caution">
    <text evidence="2">The sequence shown here is derived from an EMBL/GenBank/DDBJ whole genome shotgun (WGS) entry which is preliminary data.</text>
</comment>
<dbReference type="RefSeq" id="WP_182124172.1">
    <property type="nucleotide sequence ID" value="NZ_JACGLS010000001.1"/>
</dbReference>
<reference evidence="2 3" key="1">
    <citation type="submission" date="2020-07" db="EMBL/GenBank/DDBJ databases">
        <title>Bacterium isolated from marine sediment.</title>
        <authorList>
            <person name="Shang D."/>
            <person name="Du Z.-J."/>
        </authorList>
    </citation>
    <scope>NUCLEOTIDE SEQUENCE [LARGE SCALE GENOMIC DNA]</scope>
    <source>
        <strain evidence="2 3">S7007</strain>
    </source>
</reference>
<keyword evidence="3" id="KW-1185">Reference proteome</keyword>
<evidence type="ECO:0000313" key="3">
    <source>
        <dbReference type="Proteomes" id="UP000563906"/>
    </source>
</evidence>
<evidence type="ECO:0000313" key="2">
    <source>
        <dbReference type="EMBL" id="MBA6155688.1"/>
    </source>
</evidence>
<sequence length="512" mass="58466">MKKKLYLVLLLLCVKVVNGQLKTIENITKFKVKNSGAFLDENNSADGYYFFYQVDKLKKGKREYAINFLDQNLNDIATKKMIASKRVQLIASGFNNEVSMFVFLDAKEKTFTLKSFDKKANAREDVVITLTNKQAKTVNTFYKTGMFQNVLIPIKNKGFLIVLTNHDGKGMGYTLKFLPTDSNLSEWEYKFTPSKENKGNYGVIPVALNKNFIVLNEIKSKLFSSKREYKTVVLNSNNGNKLFEKPYDKADPKLISNSFISKEENVTVLGQYYKPKAKLGKAQSLGLFVDVLDTKGNIVFNKKISWKEDVGKFLPVKDNNKLKGIGFIYFHDIIKTENGDYYAIGEQYKKTVSAIGVAGALLGGGNSVTQLTIKDVYIFKFDKDFNLEDVKTFEKGISRVQNLYDYGSPQFSAFMIKAIGGFDYVNSQLDKRRDRFYANFIDYERGDKNSKSQLVFKTIIHSDGELSEDKVVLPTKRKYFRVLPGKLGHVLILEYDRKKKTTTLHIEKLNIK</sequence>